<dbReference type="EMBL" id="BMAU01021201">
    <property type="protein sequence ID" value="GFX98193.1"/>
    <property type="molecule type" value="Genomic_DNA"/>
</dbReference>
<organism evidence="1 2">
    <name type="scientific">Trichonephila clavipes</name>
    <name type="common">Golden silk orbweaver</name>
    <name type="synonym">Nephila clavipes</name>
    <dbReference type="NCBI Taxonomy" id="2585209"/>
    <lineage>
        <taxon>Eukaryota</taxon>
        <taxon>Metazoa</taxon>
        <taxon>Ecdysozoa</taxon>
        <taxon>Arthropoda</taxon>
        <taxon>Chelicerata</taxon>
        <taxon>Arachnida</taxon>
        <taxon>Araneae</taxon>
        <taxon>Araneomorphae</taxon>
        <taxon>Entelegynae</taxon>
        <taxon>Araneoidea</taxon>
        <taxon>Nephilidae</taxon>
        <taxon>Trichonephila</taxon>
    </lineage>
</organism>
<accession>A0A8X6V8B8</accession>
<reference evidence="1" key="1">
    <citation type="submission" date="2020-08" db="EMBL/GenBank/DDBJ databases">
        <title>Multicomponent nature underlies the extraordinary mechanical properties of spider dragline silk.</title>
        <authorList>
            <person name="Kono N."/>
            <person name="Nakamura H."/>
            <person name="Mori M."/>
            <person name="Yoshida Y."/>
            <person name="Ohtoshi R."/>
            <person name="Malay A.D."/>
            <person name="Moran D.A.P."/>
            <person name="Tomita M."/>
            <person name="Numata K."/>
            <person name="Arakawa K."/>
        </authorList>
    </citation>
    <scope>NUCLEOTIDE SEQUENCE</scope>
</reference>
<proteinExistence type="predicted"/>
<sequence>MADNENLSEFERGVIFGARERGHSISEVAMKSGFSPTTISRVYREYLESDVQPIRKIAADFNAWSSTSVTVQAIQRNIIDMGFRSRRPTHVSLLTAWYKVLRLTWGRQHLHWTVIDWKHVAWPDKSLVSN</sequence>
<keyword evidence="2" id="KW-1185">Reference proteome</keyword>
<evidence type="ECO:0000313" key="2">
    <source>
        <dbReference type="Proteomes" id="UP000887159"/>
    </source>
</evidence>
<protein>
    <submittedName>
        <fullName evidence="1">HTH_Tnp_Tc3_2 domain-containing protein</fullName>
    </submittedName>
</protein>
<dbReference type="Proteomes" id="UP000887159">
    <property type="component" value="Unassembled WGS sequence"/>
</dbReference>
<evidence type="ECO:0000313" key="1">
    <source>
        <dbReference type="EMBL" id="GFX98193.1"/>
    </source>
</evidence>
<gene>
    <name evidence="1" type="primary">AVEN_93903_1</name>
    <name evidence="1" type="ORF">TNCV_4908361</name>
</gene>
<comment type="caution">
    <text evidence="1">The sequence shown here is derived from an EMBL/GenBank/DDBJ whole genome shotgun (WGS) entry which is preliminary data.</text>
</comment>
<name>A0A8X6V8B8_TRICX</name>
<dbReference type="AlphaFoldDB" id="A0A8X6V8B8"/>